<keyword evidence="2" id="KW-0812">Transmembrane</keyword>
<protein>
    <submittedName>
        <fullName evidence="3">DUF2537 family protein</fullName>
    </submittedName>
</protein>
<reference evidence="4" key="1">
    <citation type="submission" date="2016-03" db="EMBL/GenBank/DDBJ databases">
        <title>Complete genome sequence of the type strain Actinoalloteichus hymeniacidonis DSM 45092.</title>
        <authorList>
            <person name="Schaffert L."/>
            <person name="Albersmeier A."/>
            <person name="Winkler A."/>
            <person name="Kalinowski J."/>
            <person name="Zotchev S."/>
            <person name="Ruckert C."/>
        </authorList>
    </citation>
    <scope>NUCLEOTIDE SEQUENCE [LARGE SCALE GENOMIC DNA]</scope>
    <source>
        <strain evidence="4">HPA177(T) (DSM 45092(T))</strain>
    </source>
</reference>
<dbReference type="KEGG" id="ahm:TL08_25175"/>
<dbReference type="InterPro" id="IPR024244">
    <property type="entry name" value="DUF2537"/>
</dbReference>
<dbReference type="Proteomes" id="UP000095210">
    <property type="component" value="Chromosome"/>
</dbReference>
<keyword evidence="2" id="KW-1133">Transmembrane helix</keyword>
<dbReference type="RefSeq" id="WP_172803873.1">
    <property type="nucleotide sequence ID" value="NZ_CP014859.1"/>
</dbReference>
<feature type="transmembrane region" description="Helical" evidence="2">
    <location>
        <begin position="148"/>
        <end position="173"/>
    </location>
</feature>
<evidence type="ECO:0000313" key="3">
    <source>
        <dbReference type="EMBL" id="AOS65813.1"/>
    </source>
</evidence>
<feature type="transmembrane region" description="Helical" evidence="2">
    <location>
        <begin position="207"/>
        <end position="231"/>
    </location>
</feature>
<evidence type="ECO:0000256" key="2">
    <source>
        <dbReference type="SAM" id="Phobius"/>
    </source>
</evidence>
<dbReference type="EMBL" id="CP014859">
    <property type="protein sequence ID" value="AOS65813.1"/>
    <property type="molecule type" value="Genomic_DNA"/>
</dbReference>
<keyword evidence="2" id="KW-0472">Membrane</keyword>
<feature type="transmembrane region" description="Helical" evidence="2">
    <location>
        <begin position="179"/>
        <end position="200"/>
    </location>
</feature>
<dbReference type="AlphaFoldDB" id="A0AAC9HUU3"/>
<feature type="region of interest" description="Disordered" evidence="1">
    <location>
        <begin position="123"/>
        <end position="145"/>
    </location>
</feature>
<name>A0AAC9HUU3_9PSEU</name>
<organism evidence="3 4">
    <name type="scientific">Actinoalloteichus hymeniacidonis</name>
    <dbReference type="NCBI Taxonomy" id="340345"/>
    <lineage>
        <taxon>Bacteria</taxon>
        <taxon>Bacillati</taxon>
        <taxon>Actinomycetota</taxon>
        <taxon>Actinomycetes</taxon>
        <taxon>Pseudonocardiales</taxon>
        <taxon>Pseudonocardiaceae</taxon>
        <taxon>Actinoalloteichus</taxon>
    </lineage>
</organism>
<evidence type="ECO:0000313" key="4">
    <source>
        <dbReference type="Proteomes" id="UP000095210"/>
    </source>
</evidence>
<sequence>MPPGKGTVVMELASGTGRPVLTSVVIDTDSRPATDSLSAEVCDTTAQRSPLSEDSPALPVNLRAALAEWAEVADRVVGTEAARGTLGWAVSDRGRRLGRWLASATSSDVVYLDPIREVQVRISSADNRPERSPAGEAADSGTTESTPWVTGLTVSAVIAVIVTITLTTVSLGWAESTALFAAGINVAVVGGLVPAMWLLRRTPIWRWIVYGAAAGVVLAWTGLLIAALAAVN</sequence>
<gene>
    <name evidence="3" type="ORF">TL08_25175</name>
</gene>
<keyword evidence="4" id="KW-1185">Reference proteome</keyword>
<evidence type="ECO:0000256" key="1">
    <source>
        <dbReference type="SAM" id="MobiDB-lite"/>
    </source>
</evidence>
<accession>A0AAC9HUU3</accession>
<dbReference type="Pfam" id="PF10801">
    <property type="entry name" value="DUF2537"/>
    <property type="match status" value="1"/>
</dbReference>
<proteinExistence type="predicted"/>